<accession>A0ABQ8M323</accession>
<evidence type="ECO:0000259" key="5">
    <source>
        <dbReference type="Pfam" id="PF17919"/>
    </source>
</evidence>
<sequence>MLTPPPMIIQLACKLAFLVVNRVSGVGGVVCDLPLDTGAQVSIEVLALDTNFLVADIPLQEIILGTLGTSGGCLMHVEGVGLECMEGMLEPFDKLVIDVLVAWWKRELPLRLINVISEELMLRKGMTIGTLCTDVQTVNCLNLQWSVCLVYLDDIIVLRKNFGEHLQRLCQVLSKLQAANIKVKPSNCNLFATKVQYLGHTISPEGAEIPVRRFVKGIAELARPLHRMTEKGRQFQWDDCCQVTFEKLKFCLITAPILAYPDPQCSFILDTDASGMGIVPVLSQKVDLTVMAGCHRTWTGMSKIVLFIVYNLCTLFCSAICDYCLFEYSMLIACAGCYT</sequence>
<evidence type="ECO:0000256" key="3">
    <source>
        <dbReference type="SAM" id="SignalP"/>
    </source>
</evidence>
<dbReference type="InterPro" id="IPR043128">
    <property type="entry name" value="Rev_trsase/Diguanyl_cyclase"/>
</dbReference>
<dbReference type="Gene3D" id="3.30.70.270">
    <property type="match status" value="2"/>
</dbReference>
<name>A0ABQ8M323_LABRO</name>
<feature type="domain" description="Reverse transcriptase" evidence="4">
    <location>
        <begin position="121"/>
        <end position="202"/>
    </location>
</feature>
<dbReference type="InterPro" id="IPR051320">
    <property type="entry name" value="Viral_Replic_Matur_Polypro"/>
</dbReference>
<evidence type="ECO:0000313" key="6">
    <source>
        <dbReference type="EMBL" id="KAI2657309.1"/>
    </source>
</evidence>
<dbReference type="PANTHER" id="PTHR33064:SF37">
    <property type="entry name" value="RIBONUCLEASE H"/>
    <property type="match status" value="1"/>
</dbReference>
<dbReference type="Pfam" id="PF00078">
    <property type="entry name" value="RVT_1"/>
    <property type="match status" value="1"/>
</dbReference>
<gene>
    <name evidence="6" type="ORF">H4Q32_030316</name>
</gene>
<keyword evidence="3" id="KW-0732">Signal</keyword>
<dbReference type="InterPro" id="IPR000477">
    <property type="entry name" value="RT_dom"/>
</dbReference>
<organism evidence="6 7">
    <name type="scientific">Labeo rohita</name>
    <name type="common">Indian major carp</name>
    <name type="synonym">Cyprinus rohita</name>
    <dbReference type="NCBI Taxonomy" id="84645"/>
    <lineage>
        <taxon>Eukaryota</taxon>
        <taxon>Metazoa</taxon>
        <taxon>Chordata</taxon>
        <taxon>Craniata</taxon>
        <taxon>Vertebrata</taxon>
        <taxon>Euteleostomi</taxon>
        <taxon>Actinopterygii</taxon>
        <taxon>Neopterygii</taxon>
        <taxon>Teleostei</taxon>
        <taxon>Ostariophysi</taxon>
        <taxon>Cypriniformes</taxon>
        <taxon>Cyprinidae</taxon>
        <taxon>Labeoninae</taxon>
        <taxon>Labeonini</taxon>
        <taxon>Labeo</taxon>
    </lineage>
</organism>
<dbReference type="SUPFAM" id="SSF56672">
    <property type="entry name" value="DNA/RNA polymerases"/>
    <property type="match status" value="1"/>
</dbReference>
<reference evidence="6 7" key="1">
    <citation type="submission" date="2022-01" db="EMBL/GenBank/DDBJ databases">
        <title>A high-quality chromosome-level genome assembly of rohu carp, Labeo rohita.</title>
        <authorList>
            <person name="Arick M.A. II"/>
            <person name="Hsu C.-Y."/>
            <person name="Magbanua Z."/>
            <person name="Pechanova O."/>
            <person name="Grover C."/>
            <person name="Miller E."/>
            <person name="Thrash A."/>
            <person name="Ezzel L."/>
            <person name="Alam S."/>
            <person name="Benzie J."/>
            <person name="Hamilton M."/>
            <person name="Karsi A."/>
            <person name="Lawrence M.L."/>
            <person name="Peterson D.G."/>
        </authorList>
    </citation>
    <scope>NUCLEOTIDE SEQUENCE [LARGE SCALE GENOMIC DNA]</scope>
    <source>
        <strain evidence="7">BAU-BD-2019</strain>
        <tissue evidence="6">Blood</tissue>
    </source>
</reference>
<dbReference type="EC" id="3.1.26.4" evidence="2"/>
<feature type="domain" description="Reverse transcriptase/retrotransposon-derived protein RNase H-like" evidence="5">
    <location>
        <begin position="237"/>
        <end position="292"/>
    </location>
</feature>
<keyword evidence="7" id="KW-1185">Reference proteome</keyword>
<dbReference type="EMBL" id="JACTAM010000014">
    <property type="protein sequence ID" value="KAI2657309.1"/>
    <property type="molecule type" value="Genomic_DNA"/>
</dbReference>
<comment type="caution">
    <text evidence="6">The sequence shown here is derived from an EMBL/GenBank/DDBJ whole genome shotgun (WGS) entry which is preliminary data.</text>
</comment>
<dbReference type="Proteomes" id="UP000830375">
    <property type="component" value="Unassembled WGS sequence"/>
</dbReference>
<dbReference type="InterPro" id="IPR041577">
    <property type="entry name" value="RT_RNaseH_2"/>
</dbReference>
<dbReference type="Pfam" id="PF17919">
    <property type="entry name" value="RT_RNaseH_2"/>
    <property type="match status" value="1"/>
</dbReference>
<evidence type="ECO:0000313" key="7">
    <source>
        <dbReference type="Proteomes" id="UP000830375"/>
    </source>
</evidence>
<feature type="chain" id="PRO_5047245087" description="ribonuclease H" evidence="3">
    <location>
        <begin position="29"/>
        <end position="339"/>
    </location>
</feature>
<proteinExistence type="inferred from homology"/>
<feature type="signal peptide" evidence="3">
    <location>
        <begin position="1"/>
        <end position="28"/>
    </location>
</feature>
<dbReference type="PANTHER" id="PTHR33064">
    <property type="entry name" value="POL PROTEIN"/>
    <property type="match status" value="1"/>
</dbReference>
<dbReference type="InterPro" id="IPR043502">
    <property type="entry name" value="DNA/RNA_pol_sf"/>
</dbReference>
<evidence type="ECO:0000256" key="2">
    <source>
        <dbReference type="ARBA" id="ARBA00012180"/>
    </source>
</evidence>
<evidence type="ECO:0000256" key="1">
    <source>
        <dbReference type="ARBA" id="ARBA00010879"/>
    </source>
</evidence>
<comment type="similarity">
    <text evidence="1">Belongs to the beta type-B retroviral polymerase family. HERV class-II K(HML-2) pol subfamily.</text>
</comment>
<evidence type="ECO:0000259" key="4">
    <source>
        <dbReference type="Pfam" id="PF00078"/>
    </source>
</evidence>
<protein>
    <recommendedName>
        <fullName evidence="2">ribonuclease H</fullName>
        <ecNumber evidence="2">3.1.26.4</ecNumber>
    </recommendedName>
</protein>